<evidence type="ECO:0000256" key="7">
    <source>
        <dbReference type="HAMAP-Rule" id="MF_00752"/>
    </source>
</evidence>
<evidence type="ECO:0000256" key="1">
    <source>
        <dbReference type="ARBA" id="ARBA00004167"/>
    </source>
</evidence>
<name>A0A2P0QI65_9CHLO</name>
<organism evidence="8">
    <name type="scientific">Ostreobium sp. HV05007bc</name>
    <dbReference type="NCBI Taxonomy" id="1940403"/>
    <lineage>
        <taxon>Eukaryota</taxon>
        <taxon>Viridiplantae</taxon>
        <taxon>Chlorophyta</taxon>
        <taxon>core chlorophytes</taxon>
        <taxon>Ulvophyceae</taxon>
        <taxon>TCBD clade</taxon>
        <taxon>Bryopsidales</taxon>
        <taxon>Ostreobineae</taxon>
        <taxon>Ostreobiaceae</taxon>
        <taxon>Ostreobium</taxon>
    </lineage>
</organism>
<evidence type="ECO:0000256" key="2">
    <source>
        <dbReference type="ARBA" id="ARBA00022531"/>
    </source>
</evidence>
<dbReference type="SUPFAM" id="SSF161025">
    <property type="entry name" value="Photosystem II 10 kDa phosphoprotein PsbH"/>
    <property type="match status" value="1"/>
</dbReference>
<dbReference type="InterPro" id="IPR001056">
    <property type="entry name" value="PSII_PsbH"/>
</dbReference>
<gene>
    <name evidence="7 8" type="primary">psbH</name>
</gene>
<keyword evidence="4 7" id="KW-1133">Transmembrane helix</keyword>
<reference evidence="8" key="1">
    <citation type="submission" date="2017-03" db="EMBL/GenBank/DDBJ databases">
        <title>Phylogenetic position of the coral symbiont Ostreobium (Ulvophyceae) inferred from chloroplast genome data.</title>
        <authorList>
            <person name="Verbruggen H."/>
            <person name="Marcelino V.R."/>
            <person name="Guiry M.D."/>
            <person name="Cremen M.C."/>
            <person name="Jackson C.J."/>
        </authorList>
    </citation>
    <scope>NUCLEOTIDE SEQUENCE</scope>
</reference>
<keyword evidence="3 7" id="KW-0812">Transmembrane</keyword>
<dbReference type="Pfam" id="PF00737">
    <property type="entry name" value="PsbH"/>
    <property type="match status" value="1"/>
</dbReference>
<sequence>MATEKSNGLVTPLGTLLRPLNSEYGKVAPGWGTTVLMGIVMSLFAVFLVIILEIYNSDVFIDDVTMSWEALSK</sequence>
<accession>A0A2P0QI65</accession>
<dbReference type="AlphaFoldDB" id="A0A2P0QI65"/>
<dbReference type="NCBIfam" id="NF002728">
    <property type="entry name" value="PRK02624.1"/>
    <property type="match status" value="1"/>
</dbReference>
<dbReference type="PANTHER" id="PTHR34469:SF4">
    <property type="entry name" value="PHOTOSYSTEM II REACTION CENTER PROTEIN H"/>
    <property type="match status" value="1"/>
</dbReference>
<keyword evidence="8" id="KW-0934">Plastid</keyword>
<evidence type="ECO:0000256" key="4">
    <source>
        <dbReference type="ARBA" id="ARBA00022989"/>
    </source>
</evidence>
<dbReference type="GO" id="GO:0050821">
    <property type="term" value="P:protein stabilization"/>
    <property type="evidence" value="ECO:0007669"/>
    <property type="project" value="InterPro"/>
</dbReference>
<evidence type="ECO:0000313" key="8">
    <source>
        <dbReference type="EMBL" id="ARO74430.1"/>
    </source>
</evidence>
<comment type="subunit">
    <text evidence="7">PSII is composed of 1 copy each of membrane proteins PsbA, PsbB, PsbC, PsbD, PsbE, PsbF, PsbH, PsbI, PsbJ, PsbK, PsbL, PsbM, PsbT, PsbX, PsbY, PsbZ, Psb30/Ycf12, at least 3 peripheral proteins of the oxygen-evolving complex and a large number of cofactors. It forms dimeric complexes.</text>
</comment>
<proteinExistence type="inferred from homology"/>
<comment type="subcellular location">
    <subcellularLocation>
        <location evidence="1">Membrane</location>
        <topology evidence="1">Single-pass membrane protein</topology>
    </subcellularLocation>
    <subcellularLocation>
        <location evidence="7">Plastid</location>
        <location evidence="7">Chloroplast thylakoid membrane</location>
        <topology evidence="7">Single-pass membrane protein</topology>
    </subcellularLocation>
</comment>
<comment type="function">
    <text evidence="7">One of the components of the core complex of photosystem II (PSII), required for its stability and/or assembly. PSII is a light-driven water:plastoquinone oxidoreductase that uses light energy to abstract electrons from H(2)O, generating O(2) and a proton gradient subsequently used for ATP formation. It consists of a core antenna complex that captures photons, and an electron transfer chain that converts photonic excitation into a charge separation.</text>
</comment>
<evidence type="ECO:0000256" key="6">
    <source>
        <dbReference type="ARBA" id="ARBA00023276"/>
    </source>
</evidence>
<geneLocation type="chloroplast" evidence="8"/>
<dbReference type="Gene3D" id="1.20.5.880">
    <property type="entry name" value="Photosystem II reaction center protein H"/>
    <property type="match status" value="1"/>
</dbReference>
<dbReference type="HAMAP" id="MF_00752">
    <property type="entry name" value="PSII_PsbH"/>
    <property type="match status" value="1"/>
</dbReference>
<keyword evidence="8" id="KW-0150">Chloroplast</keyword>
<dbReference type="InterPro" id="IPR036863">
    <property type="entry name" value="PSII_PsbH_sf"/>
</dbReference>
<keyword evidence="5 7" id="KW-0472">Membrane</keyword>
<keyword evidence="2 7" id="KW-0602">Photosynthesis</keyword>
<protein>
    <recommendedName>
        <fullName evidence="7">Photosystem II reaction center protein H</fullName>
        <shortName evidence="7">PSII-H</shortName>
    </recommendedName>
</protein>
<evidence type="ECO:0000256" key="3">
    <source>
        <dbReference type="ARBA" id="ARBA00022692"/>
    </source>
</evidence>
<evidence type="ECO:0000256" key="5">
    <source>
        <dbReference type="ARBA" id="ARBA00023136"/>
    </source>
</evidence>
<keyword evidence="6 7" id="KW-0604">Photosystem II</keyword>
<keyword evidence="7" id="KW-0793">Thylakoid</keyword>
<dbReference type="PANTHER" id="PTHR34469">
    <property type="entry name" value="PHOTOSYSTEM II REACTION CENTER PROTEIN H"/>
    <property type="match status" value="1"/>
</dbReference>
<dbReference type="EMBL" id="KY819067">
    <property type="protein sequence ID" value="ARO74430.1"/>
    <property type="molecule type" value="Genomic_DNA"/>
</dbReference>
<feature type="transmembrane region" description="Helical" evidence="7">
    <location>
        <begin position="30"/>
        <end position="52"/>
    </location>
</feature>
<dbReference type="GO" id="GO:0015979">
    <property type="term" value="P:photosynthesis"/>
    <property type="evidence" value="ECO:0007669"/>
    <property type="project" value="UniProtKB-UniRule"/>
</dbReference>
<dbReference type="GO" id="GO:0009535">
    <property type="term" value="C:chloroplast thylakoid membrane"/>
    <property type="evidence" value="ECO:0007669"/>
    <property type="project" value="UniProtKB-SubCell"/>
</dbReference>
<comment type="similarity">
    <text evidence="7">Belongs to the PsbH family.</text>
</comment>
<dbReference type="GO" id="GO:0009523">
    <property type="term" value="C:photosystem II"/>
    <property type="evidence" value="ECO:0007669"/>
    <property type="project" value="UniProtKB-KW"/>
</dbReference>
<dbReference type="GO" id="GO:0042301">
    <property type="term" value="F:phosphate ion binding"/>
    <property type="evidence" value="ECO:0007669"/>
    <property type="project" value="InterPro"/>
</dbReference>